<evidence type="ECO:0000313" key="2">
    <source>
        <dbReference type="Proteomes" id="UP000011680"/>
    </source>
</evidence>
<organism evidence="1 2">
    <name type="scientific">Halococcus thailandensis JCM 13552</name>
    <dbReference type="NCBI Taxonomy" id="1227457"/>
    <lineage>
        <taxon>Archaea</taxon>
        <taxon>Methanobacteriati</taxon>
        <taxon>Methanobacteriota</taxon>
        <taxon>Stenosarchaea group</taxon>
        <taxon>Halobacteria</taxon>
        <taxon>Halobacteriales</taxon>
        <taxon>Halococcaceae</taxon>
        <taxon>Halococcus</taxon>
    </lineage>
</organism>
<name>M0NHX9_9EURY</name>
<keyword evidence="2" id="KW-1185">Reference proteome</keyword>
<proteinExistence type="predicted"/>
<protein>
    <submittedName>
        <fullName evidence="1">Uncharacterized protein</fullName>
    </submittedName>
</protein>
<accession>M0NHX9</accession>
<dbReference type="eggNOG" id="arCOG08897">
    <property type="taxonomic scope" value="Archaea"/>
</dbReference>
<gene>
    <name evidence="1" type="ORF">C451_01015</name>
</gene>
<dbReference type="EMBL" id="AOMF01000022">
    <property type="protein sequence ID" value="EMA56719.1"/>
    <property type="molecule type" value="Genomic_DNA"/>
</dbReference>
<dbReference type="STRING" id="1227457.C451_01015"/>
<evidence type="ECO:0000313" key="1">
    <source>
        <dbReference type="EMBL" id="EMA56719.1"/>
    </source>
</evidence>
<dbReference type="PATRIC" id="fig|1227457.3.peg.180"/>
<reference evidence="1 2" key="1">
    <citation type="journal article" date="2014" name="PLoS Genet.">
        <title>Phylogenetically driven sequencing of extremely halophilic archaea reveals strategies for static and dynamic osmo-response.</title>
        <authorList>
            <person name="Becker E.A."/>
            <person name="Seitzer P.M."/>
            <person name="Tritt A."/>
            <person name="Larsen D."/>
            <person name="Krusor M."/>
            <person name="Yao A.I."/>
            <person name="Wu D."/>
            <person name="Madern D."/>
            <person name="Eisen J.A."/>
            <person name="Darling A.E."/>
            <person name="Facciotti M.T."/>
        </authorList>
    </citation>
    <scope>NUCLEOTIDE SEQUENCE [LARGE SCALE GENOMIC DNA]</scope>
    <source>
        <strain evidence="1 2">JCM 13552</strain>
    </source>
</reference>
<dbReference type="Proteomes" id="UP000011680">
    <property type="component" value="Unassembled WGS sequence"/>
</dbReference>
<dbReference type="OrthoDB" id="230305at2157"/>
<dbReference type="RefSeq" id="WP_007736666.1">
    <property type="nucleotide sequence ID" value="NZ_AOMF01000022.1"/>
</dbReference>
<sequence>MIDASEFPFEEWSGTHVQHLTVSPEGVTYVIPSGAHERLHRVLIGNHDPTTQLPGDERTVGGTKVDLALIGWAQLQSDTMTDRINIDAPDGFTDGELVQRFAALHDAGSVHIMYYPSGDARTSMNPRHVSLSHDGDRVPVAFEC</sequence>
<dbReference type="AlphaFoldDB" id="M0NHX9"/>
<comment type="caution">
    <text evidence="1">The sequence shown here is derived from an EMBL/GenBank/DDBJ whole genome shotgun (WGS) entry which is preliminary data.</text>
</comment>